<proteinExistence type="predicted"/>
<keyword evidence="4" id="KW-0067">ATP-binding</keyword>
<dbReference type="PANTHER" id="PTHR47961">
    <property type="entry name" value="DNA POLYMERASE THETA, PUTATIVE (AFU_ORTHOLOGUE AFUA_1G05260)-RELATED"/>
    <property type="match status" value="1"/>
</dbReference>
<dbReference type="RefSeq" id="XP_020305390.1">
    <property type="nucleotide sequence ID" value="XM_020450881.1"/>
</dbReference>
<gene>
    <name evidence="6" type="ORF">LOAG_18217</name>
</gene>
<name>A0A1S0UG99_LOALO</name>
<dbReference type="InParanoid" id="A0A1S0UG99"/>
<keyword evidence="3" id="KW-0347">Helicase</keyword>
<evidence type="ECO:0000256" key="4">
    <source>
        <dbReference type="ARBA" id="ARBA00022840"/>
    </source>
</evidence>
<dbReference type="PANTHER" id="PTHR47961:SF12">
    <property type="entry name" value="HELICASE POLQ-LIKE"/>
    <property type="match status" value="1"/>
</dbReference>
<dbReference type="GeneID" id="31251874"/>
<dbReference type="KEGG" id="loa:LOAG_18217"/>
<dbReference type="AlphaFoldDB" id="A0A1S0UG99"/>
<feature type="domain" description="POLQ-like helical" evidence="5">
    <location>
        <begin position="97"/>
        <end position="219"/>
    </location>
</feature>
<protein>
    <recommendedName>
        <fullName evidence="5">POLQ-like helical domain-containing protein</fullName>
    </recommendedName>
</protein>
<dbReference type="GO" id="GO:0016787">
    <property type="term" value="F:hydrolase activity"/>
    <property type="evidence" value="ECO:0007669"/>
    <property type="project" value="UniProtKB-KW"/>
</dbReference>
<evidence type="ECO:0000313" key="6">
    <source>
        <dbReference type="EMBL" id="EJD74471.1"/>
    </source>
</evidence>
<evidence type="ECO:0000256" key="3">
    <source>
        <dbReference type="ARBA" id="ARBA00022806"/>
    </source>
</evidence>
<dbReference type="GO" id="GO:0004386">
    <property type="term" value="F:helicase activity"/>
    <property type="evidence" value="ECO:0007669"/>
    <property type="project" value="UniProtKB-KW"/>
</dbReference>
<evidence type="ECO:0000256" key="1">
    <source>
        <dbReference type="ARBA" id="ARBA00022741"/>
    </source>
</evidence>
<dbReference type="OrthoDB" id="2320933at2759"/>
<dbReference type="InterPro" id="IPR050474">
    <property type="entry name" value="Hel308_SKI2-like"/>
</dbReference>
<accession>A0A1S0UG99</accession>
<dbReference type="GO" id="GO:0005524">
    <property type="term" value="F:ATP binding"/>
    <property type="evidence" value="ECO:0007669"/>
    <property type="project" value="UniProtKB-KW"/>
</dbReference>
<organism evidence="6">
    <name type="scientific">Loa loa</name>
    <name type="common">Eye worm</name>
    <name type="synonym">Filaria loa</name>
    <dbReference type="NCBI Taxonomy" id="7209"/>
    <lineage>
        <taxon>Eukaryota</taxon>
        <taxon>Metazoa</taxon>
        <taxon>Ecdysozoa</taxon>
        <taxon>Nematoda</taxon>
        <taxon>Chromadorea</taxon>
        <taxon>Rhabditida</taxon>
        <taxon>Spirurina</taxon>
        <taxon>Spiruromorpha</taxon>
        <taxon>Filarioidea</taxon>
        <taxon>Onchocercidae</taxon>
        <taxon>Loa</taxon>
    </lineage>
</organism>
<dbReference type="Pfam" id="PF21099">
    <property type="entry name" value="POLQ_helical"/>
    <property type="match status" value="1"/>
</dbReference>
<reference evidence="6" key="1">
    <citation type="submission" date="2012-04" db="EMBL/GenBank/DDBJ databases">
        <title>The Genome Sequence of Loa loa.</title>
        <authorList>
            <consortium name="The Broad Institute Genome Sequencing Platform"/>
            <consortium name="Broad Institute Genome Sequencing Center for Infectious Disease"/>
            <person name="Nutman T.B."/>
            <person name="Fink D.L."/>
            <person name="Russ C."/>
            <person name="Young S."/>
            <person name="Zeng Q."/>
            <person name="Gargeya S."/>
            <person name="Alvarado L."/>
            <person name="Berlin A."/>
            <person name="Chapman S.B."/>
            <person name="Chen Z."/>
            <person name="Freedman E."/>
            <person name="Gellesch M."/>
            <person name="Goldberg J."/>
            <person name="Griggs A."/>
            <person name="Gujja S."/>
            <person name="Heilman E.R."/>
            <person name="Heiman D."/>
            <person name="Howarth C."/>
            <person name="Mehta T."/>
            <person name="Neiman D."/>
            <person name="Pearson M."/>
            <person name="Roberts A."/>
            <person name="Saif S."/>
            <person name="Shea T."/>
            <person name="Shenoy N."/>
            <person name="Sisk P."/>
            <person name="Stolte C."/>
            <person name="Sykes S."/>
            <person name="White J."/>
            <person name="Yandava C."/>
            <person name="Haas B."/>
            <person name="Henn M.R."/>
            <person name="Nusbaum C."/>
            <person name="Birren B."/>
        </authorList>
    </citation>
    <scope>NUCLEOTIDE SEQUENCE [LARGE SCALE GENOMIC DNA]</scope>
</reference>
<dbReference type="EMBL" id="JH712293">
    <property type="protein sequence ID" value="EJD74471.1"/>
    <property type="molecule type" value="Genomic_DNA"/>
</dbReference>
<evidence type="ECO:0000256" key="2">
    <source>
        <dbReference type="ARBA" id="ARBA00022801"/>
    </source>
</evidence>
<dbReference type="OMA" id="YFTHIFH"/>
<keyword evidence="2" id="KW-0378">Hydrolase</keyword>
<dbReference type="SUPFAM" id="SSF158702">
    <property type="entry name" value="Sec63 N-terminal domain-like"/>
    <property type="match status" value="1"/>
</dbReference>
<keyword evidence="1" id="KW-0547">Nucleotide-binding</keyword>
<dbReference type="InterPro" id="IPR048960">
    <property type="entry name" value="POLQ-like_helical"/>
</dbReference>
<dbReference type="CTD" id="31251874"/>
<sequence>MLLSENMFHNFFFFFQMAQRLEKLEIVVQQTLFGIQNNNSGELLREMLEYLTKHDLVNIDTDGNYSASIFGTAVFSASLSPLLAPQMCTLLSNNLSEGVVLSSHFHLLFMMVPFDINVDIDWDVFYDEYKALPRSEQTLLARLGVNDKQLVRCFIDRPKLNEGGSPLRLYISLMLHRLWKQETFSDVAERFHVTRGWLQNVLQATCSQASSIARFAEKIPSFWPLRNLLPDLVQHLRDCSQQELIPLLALDGVKRGRARQLYNAGFKTIGLIASADPSLLVSTIDYLNRRQANAIIRSAKVLLRDQLAEKVEELQEQIGIEGADILAKLFS</sequence>
<dbReference type="Gene3D" id="1.10.3380.20">
    <property type="match status" value="1"/>
</dbReference>
<evidence type="ECO:0000259" key="5">
    <source>
        <dbReference type="Pfam" id="PF21099"/>
    </source>
</evidence>